<evidence type="ECO:0000256" key="5">
    <source>
        <dbReference type="ARBA" id="ARBA00023125"/>
    </source>
</evidence>
<feature type="domain" description="C3H1-type" evidence="8">
    <location>
        <begin position="123"/>
        <end position="151"/>
    </location>
</feature>
<dbReference type="PROSITE" id="PS50103">
    <property type="entry name" value="ZF_C3H1"/>
    <property type="match status" value="5"/>
</dbReference>
<dbReference type="Gene3D" id="4.10.1000.10">
    <property type="entry name" value="Zinc finger, CCCH-type"/>
    <property type="match status" value="2"/>
</dbReference>
<feature type="compositionally biased region" description="Basic and acidic residues" evidence="7">
    <location>
        <begin position="500"/>
        <end position="511"/>
    </location>
</feature>
<dbReference type="EMBL" id="JBHFFA010000007">
    <property type="protein sequence ID" value="KAL2613486.1"/>
    <property type="molecule type" value="Genomic_DNA"/>
</dbReference>
<feature type="zinc finger region" description="C3H1-type" evidence="6">
    <location>
        <begin position="181"/>
        <end position="209"/>
    </location>
</feature>
<dbReference type="InterPro" id="IPR036855">
    <property type="entry name" value="Znf_CCCH_sf"/>
</dbReference>
<comment type="caution">
    <text evidence="9">The sequence shown here is derived from an EMBL/GenBank/DDBJ whole genome shotgun (WGS) entry which is preliminary data.</text>
</comment>
<dbReference type="Pfam" id="PF00642">
    <property type="entry name" value="zf-CCCH"/>
    <property type="match status" value="5"/>
</dbReference>
<dbReference type="InterPro" id="IPR050974">
    <property type="entry name" value="Plant_ZF_CCCH"/>
</dbReference>
<keyword evidence="10" id="KW-1185">Reference proteome</keyword>
<dbReference type="GO" id="GO:0008270">
    <property type="term" value="F:zinc ion binding"/>
    <property type="evidence" value="ECO:0007669"/>
    <property type="project" value="UniProtKB-KW"/>
</dbReference>
<feature type="zinc finger region" description="C3H1-type" evidence="6">
    <location>
        <begin position="292"/>
        <end position="320"/>
    </location>
</feature>
<organism evidence="9 10">
    <name type="scientific">Riccia fluitans</name>
    <dbReference type="NCBI Taxonomy" id="41844"/>
    <lineage>
        <taxon>Eukaryota</taxon>
        <taxon>Viridiplantae</taxon>
        <taxon>Streptophyta</taxon>
        <taxon>Embryophyta</taxon>
        <taxon>Marchantiophyta</taxon>
        <taxon>Marchantiopsida</taxon>
        <taxon>Marchantiidae</taxon>
        <taxon>Marchantiales</taxon>
        <taxon>Ricciaceae</taxon>
        <taxon>Riccia</taxon>
    </lineage>
</organism>
<keyword evidence="4 6" id="KW-0862">Zinc</keyword>
<evidence type="ECO:0000256" key="1">
    <source>
        <dbReference type="ARBA" id="ARBA00022723"/>
    </source>
</evidence>
<evidence type="ECO:0000256" key="4">
    <source>
        <dbReference type="ARBA" id="ARBA00022833"/>
    </source>
</evidence>
<reference evidence="9 10" key="1">
    <citation type="submission" date="2024-09" db="EMBL/GenBank/DDBJ databases">
        <title>Chromosome-scale assembly of Riccia fluitans.</title>
        <authorList>
            <person name="Paukszto L."/>
            <person name="Sawicki J."/>
            <person name="Karawczyk K."/>
            <person name="Piernik-Szablinska J."/>
            <person name="Szczecinska M."/>
            <person name="Mazdziarz M."/>
        </authorList>
    </citation>
    <scope>NUCLEOTIDE SEQUENCE [LARGE SCALE GENOMIC DNA]</scope>
    <source>
        <strain evidence="9">Rf_01</strain>
        <tissue evidence="9">Aerial parts of the thallus</tissue>
    </source>
</reference>
<keyword evidence="1 6" id="KW-0479">Metal-binding</keyword>
<feature type="domain" description="C3H1-type" evidence="8">
    <location>
        <begin position="383"/>
        <end position="411"/>
    </location>
</feature>
<evidence type="ECO:0000256" key="3">
    <source>
        <dbReference type="ARBA" id="ARBA00022771"/>
    </source>
</evidence>
<feature type="zinc finger region" description="C3H1-type" evidence="6">
    <location>
        <begin position="123"/>
        <end position="151"/>
    </location>
</feature>
<keyword evidence="5" id="KW-0238">DNA-binding</keyword>
<feature type="compositionally biased region" description="Polar residues" evidence="7">
    <location>
        <begin position="38"/>
        <end position="50"/>
    </location>
</feature>
<feature type="zinc finger region" description="C3H1-type" evidence="6">
    <location>
        <begin position="431"/>
        <end position="459"/>
    </location>
</feature>
<dbReference type="Gene3D" id="2.30.30.1190">
    <property type="match status" value="2"/>
</dbReference>
<dbReference type="GO" id="GO:0003729">
    <property type="term" value="F:mRNA binding"/>
    <property type="evidence" value="ECO:0007669"/>
    <property type="project" value="UniProtKB-ARBA"/>
</dbReference>
<dbReference type="GO" id="GO:0003677">
    <property type="term" value="F:DNA binding"/>
    <property type="evidence" value="ECO:0007669"/>
    <property type="project" value="UniProtKB-KW"/>
</dbReference>
<dbReference type="SMART" id="SM00356">
    <property type="entry name" value="ZnF_C3H1"/>
    <property type="match status" value="5"/>
</dbReference>
<feature type="domain" description="C3H1-type" evidence="8">
    <location>
        <begin position="292"/>
        <end position="320"/>
    </location>
</feature>
<feature type="compositionally biased region" description="Polar residues" evidence="7">
    <location>
        <begin position="257"/>
        <end position="270"/>
    </location>
</feature>
<feature type="region of interest" description="Disordered" evidence="7">
    <location>
        <begin position="1"/>
        <end position="77"/>
    </location>
</feature>
<evidence type="ECO:0000259" key="8">
    <source>
        <dbReference type="PROSITE" id="PS50103"/>
    </source>
</evidence>
<feature type="region of interest" description="Disordered" evidence="7">
    <location>
        <begin position="207"/>
        <end position="292"/>
    </location>
</feature>
<proteinExistence type="predicted"/>
<evidence type="ECO:0000256" key="7">
    <source>
        <dbReference type="SAM" id="MobiDB-lite"/>
    </source>
</evidence>
<feature type="region of interest" description="Disordered" evidence="7">
    <location>
        <begin position="491"/>
        <end position="539"/>
    </location>
</feature>
<evidence type="ECO:0000256" key="6">
    <source>
        <dbReference type="PROSITE-ProRule" id="PRU00723"/>
    </source>
</evidence>
<dbReference type="Proteomes" id="UP001605036">
    <property type="component" value="Unassembled WGS sequence"/>
</dbReference>
<dbReference type="AlphaFoldDB" id="A0ABD1XZZ7"/>
<gene>
    <name evidence="9" type="ORF">R1flu_025178</name>
</gene>
<feature type="domain" description="C3H1-type" evidence="8">
    <location>
        <begin position="431"/>
        <end position="459"/>
    </location>
</feature>
<protein>
    <recommendedName>
        <fullName evidence="8">C3H1-type domain-containing protein</fullName>
    </recommendedName>
</protein>
<dbReference type="InterPro" id="IPR000571">
    <property type="entry name" value="Znf_CCCH"/>
</dbReference>
<feature type="compositionally biased region" description="Low complexity" evidence="7">
    <location>
        <begin position="62"/>
        <end position="72"/>
    </location>
</feature>
<evidence type="ECO:0000313" key="9">
    <source>
        <dbReference type="EMBL" id="KAL2613486.1"/>
    </source>
</evidence>
<dbReference type="PANTHER" id="PTHR12506">
    <property type="entry name" value="PROTEIN PHOSPHATASE RELATED"/>
    <property type="match status" value="1"/>
</dbReference>
<keyword evidence="3 6" id="KW-0863">Zinc-finger</keyword>
<feature type="compositionally biased region" description="Polar residues" evidence="7">
    <location>
        <begin position="517"/>
        <end position="539"/>
    </location>
</feature>
<name>A0ABD1XZZ7_9MARC</name>
<feature type="domain" description="C3H1-type" evidence="8">
    <location>
        <begin position="181"/>
        <end position="209"/>
    </location>
</feature>
<feature type="zinc finger region" description="C3H1-type" evidence="6">
    <location>
        <begin position="383"/>
        <end position="411"/>
    </location>
</feature>
<evidence type="ECO:0000256" key="2">
    <source>
        <dbReference type="ARBA" id="ARBA00022737"/>
    </source>
</evidence>
<accession>A0ABD1XZZ7</accession>
<keyword evidence="2" id="KW-0677">Repeat</keyword>
<feature type="compositionally biased region" description="Polar residues" evidence="7">
    <location>
        <begin position="1"/>
        <end position="24"/>
    </location>
</feature>
<dbReference type="SUPFAM" id="SSF90229">
    <property type="entry name" value="CCCH zinc finger"/>
    <property type="match status" value="5"/>
</dbReference>
<evidence type="ECO:0000313" key="10">
    <source>
        <dbReference type="Proteomes" id="UP001605036"/>
    </source>
</evidence>
<dbReference type="FunFam" id="4.10.1000.10:FF:000033">
    <property type="entry name" value="zinc finger CCCH domain-containing protein 37"/>
    <property type="match status" value="1"/>
</dbReference>
<dbReference type="PANTHER" id="PTHR12506:SF82">
    <property type="entry name" value="ZINC FINGER CCCH DOMAIN-CONTAINING PROTEIN 64-RELATED"/>
    <property type="match status" value="1"/>
</dbReference>
<sequence>MVQLGSQSGMGSSTAAQVFNSTQMQPPPQYQGHLGYPSQYQAAHSPTPTFNPLVPNYGQGAGSAQQQGPGRQLSPQQLQQSYAYDAPSNGLKRSSDEALQSVDLFSKRPRPDSSGTVAFYPQRPGERLCAFYMTTRTCSFGVSCRFDHPAWVPFGGIPNWKEVTTSGSAQATTDPANLPQRPGEPDCAFYMKRGECKYGQRCKFNHPKDRRAASSDSAGSSKEEGVQGVHDGSITTTTGAGVNGISAEHGTPVKSGATGTNISVTPTSGATGKVERGSVKPPPLNSKGLPMRPGENECTFYIKTGSCKYGAACRFNHPEIIKSDRRTVPQVSTQNHQSTNVIPQVSYTTGSFPSRMQPPNMGPQLTYATPGTGMLPIVPYPQRPGDPDCSYYLKTGECSFGGACKFHHPPGRIPSNLRFAPKLTLAGLPRRQGEPMCAYYLKTGACKYGSTCRFDHPPPGEAAAKLAAEPGEPAEPAEPAKLDKVDSLATETEMQEVQEEPNKQEEVKQEEPIDVTNGESQAAETLQGSKWMSQVFSEN</sequence>